<feature type="transmembrane region" description="Helical" evidence="6">
    <location>
        <begin position="62"/>
        <end position="85"/>
    </location>
</feature>
<dbReference type="AlphaFoldDB" id="A0A285R7K8"/>
<keyword evidence="8" id="KW-1185">Reference proteome</keyword>
<organism evidence="7 8">
    <name type="scientific">Stappia indica</name>
    <dbReference type="NCBI Taxonomy" id="538381"/>
    <lineage>
        <taxon>Bacteria</taxon>
        <taxon>Pseudomonadati</taxon>
        <taxon>Pseudomonadota</taxon>
        <taxon>Alphaproteobacteria</taxon>
        <taxon>Hyphomicrobiales</taxon>
        <taxon>Stappiaceae</taxon>
        <taxon>Stappia</taxon>
    </lineage>
</organism>
<dbReference type="STRING" id="538381.GCA_001696535_01439"/>
<name>A0A285R7K8_9HYPH</name>
<dbReference type="OrthoDB" id="9799225at2"/>
<dbReference type="Proteomes" id="UP000219331">
    <property type="component" value="Unassembled WGS sequence"/>
</dbReference>
<comment type="similarity">
    <text evidence="2">Belongs to the autoinducer-2 exporter (AI-2E) (TC 2.A.86) family.</text>
</comment>
<feature type="transmembrane region" description="Helical" evidence="6">
    <location>
        <begin position="223"/>
        <end position="246"/>
    </location>
</feature>
<dbReference type="GO" id="GO:0055085">
    <property type="term" value="P:transmembrane transport"/>
    <property type="evidence" value="ECO:0007669"/>
    <property type="project" value="TreeGrafter"/>
</dbReference>
<evidence type="ECO:0000256" key="2">
    <source>
        <dbReference type="ARBA" id="ARBA00009773"/>
    </source>
</evidence>
<dbReference type="Pfam" id="PF01594">
    <property type="entry name" value="AI-2E_transport"/>
    <property type="match status" value="1"/>
</dbReference>
<evidence type="ECO:0000256" key="3">
    <source>
        <dbReference type="ARBA" id="ARBA00022692"/>
    </source>
</evidence>
<dbReference type="InterPro" id="IPR002549">
    <property type="entry name" value="AI-2E-like"/>
</dbReference>
<evidence type="ECO:0000256" key="5">
    <source>
        <dbReference type="ARBA" id="ARBA00023136"/>
    </source>
</evidence>
<evidence type="ECO:0000256" key="1">
    <source>
        <dbReference type="ARBA" id="ARBA00004141"/>
    </source>
</evidence>
<protein>
    <submittedName>
        <fullName evidence="7">Predicted PurR-regulated permease PerM</fullName>
    </submittedName>
</protein>
<feature type="transmembrane region" description="Helical" evidence="6">
    <location>
        <begin position="7"/>
        <end position="23"/>
    </location>
</feature>
<dbReference type="EMBL" id="OBML01000001">
    <property type="protein sequence ID" value="SOB89689.1"/>
    <property type="molecule type" value="Genomic_DNA"/>
</dbReference>
<evidence type="ECO:0000313" key="7">
    <source>
        <dbReference type="EMBL" id="SOB89689.1"/>
    </source>
</evidence>
<evidence type="ECO:0000313" key="8">
    <source>
        <dbReference type="Proteomes" id="UP000219331"/>
    </source>
</evidence>
<feature type="transmembrane region" description="Helical" evidence="6">
    <location>
        <begin position="139"/>
        <end position="159"/>
    </location>
</feature>
<dbReference type="GO" id="GO:0016020">
    <property type="term" value="C:membrane"/>
    <property type="evidence" value="ECO:0007669"/>
    <property type="project" value="UniProtKB-SubCell"/>
</dbReference>
<comment type="subcellular location">
    <subcellularLocation>
        <location evidence="1">Membrane</location>
        <topology evidence="1">Multi-pass membrane protein</topology>
    </subcellularLocation>
</comment>
<keyword evidence="5 6" id="KW-0472">Membrane</keyword>
<sequence length="360" mass="38668">MPQFPLLVATTLVSITLFGWLLVLGRSLLIPFVIALLAWYLIVALAEAIRTLPLGRLRLPRFVAVPAALAVIFVVFSMAVDIVAANLTELARDAPVYQARLDQILQSGSVWVGLADPVQMRDLVPDNALNRALSAGANAITQIAGSASLVFIYVLFLLLEQSTFDRKMARLFSSRERMEIAFLMRERITGALRHYLGIKTAVSVLTGALTAGLLTLLDLPYAALFGFIAFALNFIPTIGSLIAVIFPSLLALVHFETLTPFLVISLGLGTIQFLIGNLLEPRLMGNSLNLSGLVIMLSLSFWGAVWGITGMLLCVPLTVMVLLICAQFPASRPVAVLLSADGEVGAPMVASRPPPPAPPV</sequence>
<keyword evidence="3 6" id="KW-0812">Transmembrane</keyword>
<reference evidence="7 8" key="1">
    <citation type="submission" date="2017-08" db="EMBL/GenBank/DDBJ databases">
        <authorList>
            <person name="de Groot N.N."/>
        </authorList>
    </citation>
    <scope>NUCLEOTIDE SEQUENCE [LARGE SCALE GENOMIC DNA]</scope>
    <source>
        <strain evidence="7 8">USBA 352</strain>
    </source>
</reference>
<evidence type="ECO:0000256" key="6">
    <source>
        <dbReference type="SAM" id="Phobius"/>
    </source>
</evidence>
<feature type="transmembrane region" description="Helical" evidence="6">
    <location>
        <begin position="195"/>
        <end position="217"/>
    </location>
</feature>
<feature type="transmembrane region" description="Helical" evidence="6">
    <location>
        <begin position="29"/>
        <end position="50"/>
    </location>
</feature>
<feature type="transmembrane region" description="Helical" evidence="6">
    <location>
        <begin position="258"/>
        <end position="279"/>
    </location>
</feature>
<gene>
    <name evidence="7" type="ORF">SAMN05421512_101316</name>
</gene>
<proteinExistence type="inferred from homology"/>
<feature type="transmembrane region" description="Helical" evidence="6">
    <location>
        <begin position="299"/>
        <end position="324"/>
    </location>
</feature>
<evidence type="ECO:0000256" key="4">
    <source>
        <dbReference type="ARBA" id="ARBA00022989"/>
    </source>
</evidence>
<keyword evidence="4 6" id="KW-1133">Transmembrane helix</keyword>
<dbReference type="PANTHER" id="PTHR21716:SF64">
    <property type="entry name" value="AI-2 TRANSPORT PROTEIN TQSA"/>
    <property type="match status" value="1"/>
</dbReference>
<accession>A0A285R7K8</accession>
<dbReference type="PANTHER" id="PTHR21716">
    <property type="entry name" value="TRANSMEMBRANE PROTEIN"/>
    <property type="match status" value="1"/>
</dbReference>
<dbReference type="RefSeq" id="WP_067217602.1">
    <property type="nucleotide sequence ID" value="NZ_JAJGNR010000001.1"/>
</dbReference>